<dbReference type="KEGG" id="cvn:111105099"/>
<evidence type="ECO:0000313" key="2">
    <source>
        <dbReference type="RefSeq" id="XP_022294980.1"/>
    </source>
</evidence>
<evidence type="ECO:0000313" key="1">
    <source>
        <dbReference type="Proteomes" id="UP000694844"/>
    </source>
</evidence>
<dbReference type="Proteomes" id="UP000694844">
    <property type="component" value="Chromosome 7"/>
</dbReference>
<organism evidence="1 2">
    <name type="scientific">Crassostrea virginica</name>
    <name type="common">Eastern oyster</name>
    <dbReference type="NCBI Taxonomy" id="6565"/>
    <lineage>
        <taxon>Eukaryota</taxon>
        <taxon>Metazoa</taxon>
        <taxon>Spiralia</taxon>
        <taxon>Lophotrochozoa</taxon>
        <taxon>Mollusca</taxon>
        <taxon>Bivalvia</taxon>
        <taxon>Autobranchia</taxon>
        <taxon>Pteriomorphia</taxon>
        <taxon>Ostreida</taxon>
        <taxon>Ostreoidea</taxon>
        <taxon>Ostreidae</taxon>
        <taxon>Crassostrea</taxon>
    </lineage>
</organism>
<sequence>MKEGGNTKMKIINVVLDTKGTKLPDFVTVVLWDTMVQNVPIVVHILIMERTALTSVTVRRNSVILSMDVKLPAKQLFIVQTLIIQRGQNNLSIHHRTLKKLYISKKPQILTSTLGSVTVYSGP</sequence>
<proteinExistence type="predicted"/>
<protein>
    <submittedName>
        <fullName evidence="2">Uncharacterized protein LOC111105099</fullName>
    </submittedName>
</protein>
<keyword evidence="1" id="KW-1185">Reference proteome</keyword>
<reference evidence="2" key="1">
    <citation type="submission" date="2025-08" db="UniProtKB">
        <authorList>
            <consortium name="RefSeq"/>
        </authorList>
    </citation>
    <scope>IDENTIFICATION</scope>
    <source>
        <tissue evidence="2">Whole sample</tissue>
    </source>
</reference>
<accession>A0A8B8AUV8</accession>
<name>A0A8B8AUV8_CRAVI</name>
<dbReference type="AlphaFoldDB" id="A0A8B8AUV8"/>
<dbReference type="GeneID" id="111105099"/>
<dbReference type="RefSeq" id="XP_022294980.1">
    <property type="nucleotide sequence ID" value="XM_022439272.1"/>
</dbReference>
<gene>
    <name evidence="2" type="primary">LOC111105099</name>
</gene>